<organism evidence="1 2">
    <name type="scientific">Candidatus Methanofastidiosum methylothiophilum</name>
    <dbReference type="NCBI Taxonomy" id="1705564"/>
    <lineage>
        <taxon>Archaea</taxon>
        <taxon>Methanobacteriati</taxon>
        <taxon>Methanobacteriota</taxon>
        <taxon>Stenosarchaea group</taxon>
        <taxon>Candidatus Methanofastidiosia</taxon>
        <taxon>Candidatus Methanofastidiosales</taxon>
        <taxon>Candidatus Methanofastidiosaceae</taxon>
        <taxon>Candidatus Methanofastidiosum</taxon>
    </lineage>
</organism>
<sequence>MAALFENYLSYCNYKKSSLESGFLDLTKEKFIQSTTLLPLIMFLKKQKSKIELKLPSDSVVSAYIKIVTDSSSYFYSDGKSYLPIISLPKEKEKSLDILDRMYEFTDEGKNYGGENTFKYLVGEMVDNIYQHSEFNNAMVMAQKYPKKKYADICFIDDGISINGSFKKKGILFEEDYIAIEEAINGLSTKDKDRGTGLNTNFRIFTEGLNGEILIISGRGGVLYGRHGHTPYILKQKNILDGTLINIRMPYPSKVNMYEYIR</sequence>
<gene>
    <name evidence="1" type="ORF">AN188_00826</name>
</gene>
<protein>
    <submittedName>
        <fullName evidence="1">Uncharacterized protein</fullName>
    </submittedName>
</protein>
<evidence type="ECO:0000313" key="1">
    <source>
        <dbReference type="EMBL" id="KYC54662.1"/>
    </source>
</evidence>
<reference evidence="1 2" key="1">
    <citation type="journal article" date="2016" name="ISME J.">
        <title>Chasing the elusive Euryarchaeota class WSA2: genomes reveal a uniquely fastidious methyl-reducing methanogen.</title>
        <authorList>
            <person name="Nobu M.K."/>
            <person name="Narihiro T."/>
            <person name="Kuroda K."/>
            <person name="Mei R."/>
            <person name="Liu W.T."/>
        </authorList>
    </citation>
    <scope>NUCLEOTIDE SEQUENCE [LARGE SCALE GENOMIC DNA]</scope>
    <source>
        <strain evidence="1">ADurb1013_Bin02101</strain>
    </source>
</reference>
<accession>A0A150JBP5</accession>
<proteinExistence type="predicted"/>
<evidence type="ECO:0000313" key="2">
    <source>
        <dbReference type="Proteomes" id="UP000092420"/>
    </source>
</evidence>
<comment type="caution">
    <text evidence="1">The sequence shown here is derived from an EMBL/GenBank/DDBJ whole genome shotgun (WGS) entry which is preliminary data.</text>
</comment>
<dbReference type="AlphaFoldDB" id="A0A150JBP5"/>
<dbReference type="Proteomes" id="UP000092420">
    <property type="component" value="Unassembled WGS sequence"/>
</dbReference>
<name>A0A150JBP5_9EURY</name>
<dbReference type="EMBL" id="LNJB01000009">
    <property type="protein sequence ID" value="KYC54662.1"/>
    <property type="molecule type" value="Genomic_DNA"/>
</dbReference>